<dbReference type="GO" id="GO:0005615">
    <property type="term" value="C:extracellular space"/>
    <property type="evidence" value="ECO:0007669"/>
    <property type="project" value="UniProtKB-KW"/>
</dbReference>
<accession>A0A663MRJ3</accession>
<feature type="chain" id="PRO_5025425548" description="Chemokine interleukin-8-like domain-containing protein" evidence="6">
    <location>
        <begin position="23"/>
        <end position="103"/>
    </location>
</feature>
<dbReference type="Proteomes" id="UP000472269">
    <property type="component" value="Unplaced"/>
</dbReference>
<keyword evidence="9" id="KW-1185">Reference proteome</keyword>
<evidence type="ECO:0000256" key="1">
    <source>
        <dbReference type="ARBA" id="ARBA00004613"/>
    </source>
</evidence>
<reference evidence="8" key="1">
    <citation type="submission" date="2025-08" db="UniProtKB">
        <authorList>
            <consortium name="Ensembl"/>
        </authorList>
    </citation>
    <scope>IDENTIFICATION</scope>
</reference>
<dbReference type="Ensembl" id="ENSACUT00000015004.1">
    <property type="protein sequence ID" value="ENSACUP00000014073.1"/>
    <property type="gene ID" value="ENSACUG00000009442.1"/>
</dbReference>
<dbReference type="Pfam" id="PF00048">
    <property type="entry name" value="IL8"/>
    <property type="match status" value="1"/>
</dbReference>
<organism evidence="8 9">
    <name type="scientific">Athene cunicularia</name>
    <name type="common">Burrowing owl</name>
    <name type="synonym">Speotyto cunicularia</name>
    <dbReference type="NCBI Taxonomy" id="194338"/>
    <lineage>
        <taxon>Eukaryota</taxon>
        <taxon>Metazoa</taxon>
        <taxon>Chordata</taxon>
        <taxon>Craniata</taxon>
        <taxon>Vertebrata</taxon>
        <taxon>Euteleostomi</taxon>
        <taxon>Archelosauria</taxon>
        <taxon>Archosauria</taxon>
        <taxon>Dinosauria</taxon>
        <taxon>Saurischia</taxon>
        <taxon>Theropoda</taxon>
        <taxon>Coelurosauria</taxon>
        <taxon>Aves</taxon>
        <taxon>Neognathae</taxon>
        <taxon>Neoaves</taxon>
        <taxon>Telluraves</taxon>
        <taxon>Strigiformes</taxon>
        <taxon>Strigidae</taxon>
        <taxon>Athene</taxon>
    </lineage>
</organism>
<evidence type="ECO:0000256" key="4">
    <source>
        <dbReference type="ARBA" id="ARBA00022525"/>
    </source>
</evidence>
<comment type="subcellular location">
    <subcellularLocation>
        <location evidence="1">Secreted</location>
    </subcellularLocation>
</comment>
<evidence type="ECO:0000256" key="5">
    <source>
        <dbReference type="ARBA" id="ARBA00022729"/>
    </source>
</evidence>
<dbReference type="GO" id="GO:0008009">
    <property type="term" value="F:chemokine activity"/>
    <property type="evidence" value="ECO:0007669"/>
    <property type="project" value="InterPro"/>
</dbReference>
<keyword evidence="4" id="KW-0964">Secreted</keyword>
<feature type="signal peptide" evidence="6">
    <location>
        <begin position="1"/>
        <end position="22"/>
    </location>
</feature>
<dbReference type="FunFam" id="2.40.50.40:FF:000002">
    <property type="entry name" value="C-C motif chemokine"/>
    <property type="match status" value="1"/>
</dbReference>
<dbReference type="SUPFAM" id="SSF54117">
    <property type="entry name" value="Interleukin 8-like chemokines"/>
    <property type="match status" value="1"/>
</dbReference>
<dbReference type="PANTHER" id="PTHR12015:SF183">
    <property type="entry name" value="C-C MOTIF CHEMOKINE 3"/>
    <property type="match status" value="1"/>
</dbReference>
<dbReference type="InterPro" id="IPR001811">
    <property type="entry name" value="Chemokine_IL8-like_dom"/>
</dbReference>
<dbReference type="GO" id="GO:0070098">
    <property type="term" value="P:chemokine-mediated signaling pathway"/>
    <property type="evidence" value="ECO:0007669"/>
    <property type="project" value="TreeGrafter"/>
</dbReference>
<keyword evidence="5 6" id="KW-0732">Signal</keyword>
<evidence type="ECO:0000256" key="3">
    <source>
        <dbReference type="ARBA" id="ARBA00022514"/>
    </source>
</evidence>
<dbReference type="GO" id="GO:0061844">
    <property type="term" value="P:antimicrobial humoral immune response mediated by antimicrobial peptide"/>
    <property type="evidence" value="ECO:0007669"/>
    <property type="project" value="TreeGrafter"/>
</dbReference>
<evidence type="ECO:0000256" key="6">
    <source>
        <dbReference type="SAM" id="SignalP"/>
    </source>
</evidence>
<sequence length="103" mass="10842">MKTSTSALAILFVAALCCPVFSSPSESKLCSLTSVNLSGPCCVQYSAKPLPSSRVVMYEHTGSHCSQPAVIFTTHAGKMVCGKPGDKWVQDIVNCQKDKASSG</sequence>
<dbReference type="Gene3D" id="2.40.50.40">
    <property type="match status" value="1"/>
</dbReference>
<dbReference type="GO" id="GO:0030335">
    <property type="term" value="P:positive regulation of cell migration"/>
    <property type="evidence" value="ECO:0007669"/>
    <property type="project" value="TreeGrafter"/>
</dbReference>
<evidence type="ECO:0000256" key="2">
    <source>
        <dbReference type="ARBA" id="ARBA00010868"/>
    </source>
</evidence>
<keyword evidence="3" id="KW-0202">Cytokine</keyword>
<dbReference type="OMA" id="YEHTGSH"/>
<comment type="similarity">
    <text evidence="2">Belongs to the intercrine beta (chemokine CC) family.</text>
</comment>
<dbReference type="InterPro" id="IPR039809">
    <property type="entry name" value="Chemokine_b/g/d"/>
</dbReference>
<reference evidence="8" key="2">
    <citation type="submission" date="2025-09" db="UniProtKB">
        <authorList>
            <consortium name="Ensembl"/>
        </authorList>
    </citation>
    <scope>IDENTIFICATION</scope>
</reference>
<gene>
    <name evidence="8" type="primary">LOC113487355</name>
</gene>
<dbReference type="CDD" id="cd00272">
    <property type="entry name" value="Chemokine_CC"/>
    <property type="match status" value="1"/>
</dbReference>
<dbReference type="PANTHER" id="PTHR12015">
    <property type="entry name" value="SMALL INDUCIBLE CYTOKINE A"/>
    <property type="match status" value="1"/>
</dbReference>
<dbReference type="GO" id="GO:0006954">
    <property type="term" value="P:inflammatory response"/>
    <property type="evidence" value="ECO:0007669"/>
    <property type="project" value="TreeGrafter"/>
</dbReference>
<evidence type="ECO:0000259" key="7">
    <source>
        <dbReference type="SMART" id="SM00199"/>
    </source>
</evidence>
<dbReference type="AlphaFoldDB" id="A0A663MRJ3"/>
<evidence type="ECO:0000313" key="9">
    <source>
        <dbReference type="Proteomes" id="UP000472269"/>
    </source>
</evidence>
<dbReference type="GO" id="GO:0048020">
    <property type="term" value="F:CCR chemokine receptor binding"/>
    <property type="evidence" value="ECO:0007669"/>
    <property type="project" value="TreeGrafter"/>
</dbReference>
<proteinExistence type="inferred from homology"/>
<protein>
    <recommendedName>
        <fullName evidence="7">Chemokine interleukin-8-like domain-containing protein</fullName>
    </recommendedName>
</protein>
<dbReference type="SMART" id="SM00199">
    <property type="entry name" value="SCY"/>
    <property type="match status" value="1"/>
</dbReference>
<feature type="domain" description="Chemokine interleukin-8-like" evidence="7">
    <location>
        <begin position="38"/>
        <end position="96"/>
    </location>
</feature>
<dbReference type="InterPro" id="IPR036048">
    <property type="entry name" value="Interleukin_8-like_sf"/>
</dbReference>
<name>A0A663MRJ3_ATHCN</name>
<evidence type="ECO:0000313" key="8">
    <source>
        <dbReference type="Ensembl" id="ENSACUP00000014073.1"/>
    </source>
</evidence>